<reference evidence="1 2" key="1">
    <citation type="journal article" date="2018" name="Microbes Environ.">
        <title>Comparative Genomic Insights into Endofungal Lifestyles of Two Bacterial Endosymbionts, Mycoavidus cysteinexigens and Burkholderia rhizoxinica.</title>
        <authorList>
            <person name="Sharmin D."/>
            <person name="Guo Y."/>
            <person name="Nishizawa T."/>
            <person name="Ohshima S."/>
            <person name="Sato Y."/>
            <person name="Takashima Y."/>
            <person name="Narisawa K."/>
            <person name="Ohta H."/>
        </authorList>
    </citation>
    <scope>NUCLEOTIDE SEQUENCE [LARGE SCALE GENOMIC DNA]</scope>
    <source>
        <strain evidence="1 2">B1-EB</strain>
    </source>
</reference>
<dbReference type="RefSeq" id="WP_052393752.1">
    <property type="nucleotide sequence ID" value="NZ_AP018150.1"/>
</dbReference>
<evidence type="ECO:0000313" key="1">
    <source>
        <dbReference type="EMBL" id="BBE08875.1"/>
    </source>
</evidence>
<keyword evidence="2" id="KW-1185">Reference proteome</keyword>
<dbReference type="KEGG" id="mcys:MCB1EB_0714"/>
<name>A0A2Z6EUW6_9BURK</name>
<protein>
    <submittedName>
        <fullName evidence="1">Uncharacterized protein</fullName>
    </submittedName>
</protein>
<accession>A0A2Z6EUW6</accession>
<dbReference type="EMBL" id="AP018150">
    <property type="protein sequence ID" value="BBE08875.1"/>
    <property type="molecule type" value="Genomic_DNA"/>
</dbReference>
<organism evidence="1 2">
    <name type="scientific">Mycoavidus cysteinexigens</name>
    <dbReference type="NCBI Taxonomy" id="1553431"/>
    <lineage>
        <taxon>Bacteria</taxon>
        <taxon>Pseudomonadati</taxon>
        <taxon>Pseudomonadota</taxon>
        <taxon>Betaproteobacteria</taxon>
        <taxon>Burkholderiales</taxon>
        <taxon>Burkholderiaceae</taxon>
        <taxon>Mycoavidus</taxon>
    </lineage>
</organism>
<evidence type="ECO:0000313" key="2">
    <source>
        <dbReference type="Proteomes" id="UP000282597"/>
    </source>
</evidence>
<dbReference type="Proteomes" id="UP000282597">
    <property type="component" value="Chromosome"/>
</dbReference>
<proteinExistence type="predicted"/>
<sequence length="117" mass="12562">MLGKAGIYLSKESLEKLSGLAKFEHLARVGSSSVADGKPLATASQPANISKIEDTFGKAELHLERKPIENLSQLKDLAKGTELGKVLGQYSAIKVGPFPNKLAETFSGGRYIEFLLT</sequence>
<dbReference type="AlphaFoldDB" id="A0A2Z6EUW6"/>
<gene>
    <name evidence="1" type="ORF">MCB1EB_0714</name>
</gene>